<dbReference type="InterPro" id="IPR024774">
    <property type="entry name" value="PH_dom-Mcp5-type"/>
</dbReference>
<comment type="caution">
    <text evidence="4">The sequence shown here is derived from an EMBL/GenBank/DDBJ whole genome shotgun (WGS) entry which is preliminary data.</text>
</comment>
<keyword evidence="1" id="KW-0175">Coiled coil</keyword>
<feature type="domain" description="Pleckstrin homology" evidence="3">
    <location>
        <begin position="268"/>
        <end position="361"/>
    </location>
</feature>
<gene>
    <name evidence="4" type="ORF">EC973_007918</name>
</gene>
<evidence type="ECO:0000259" key="3">
    <source>
        <dbReference type="Pfam" id="PF12814"/>
    </source>
</evidence>
<evidence type="ECO:0000313" key="4">
    <source>
        <dbReference type="EMBL" id="KAF7727220.1"/>
    </source>
</evidence>
<evidence type="ECO:0000256" key="2">
    <source>
        <dbReference type="SAM" id="MobiDB-lite"/>
    </source>
</evidence>
<evidence type="ECO:0000256" key="1">
    <source>
        <dbReference type="SAM" id="Coils"/>
    </source>
</evidence>
<feature type="coiled-coil region" evidence="1">
    <location>
        <begin position="148"/>
        <end position="189"/>
    </location>
</feature>
<evidence type="ECO:0000313" key="5">
    <source>
        <dbReference type="Proteomes" id="UP000605846"/>
    </source>
</evidence>
<dbReference type="GO" id="GO:0005543">
    <property type="term" value="F:phospholipid binding"/>
    <property type="evidence" value="ECO:0007669"/>
    <property type="project" value="InterPro"/>
</dbReference>
<organism evidence="4 5">
    <name type="scientific">Apophysomyces ossiformis</name>
    <dbReference type="NCBI Taxonomy" id="679940"/>
    <lineage>
        <taxon>Eukaryota</taxon>
        <taxon>Fungi</taxon>
        <taxon>Fungi incertae sedis</taxon>
        <taxon>Mucoromycota</taxon>
        <taxon>Mucoromycotina</taxon>
        <taxon>Mucoromycetes</taxon>
        <taxon>Mucorales</taxon>
        <taxon>Mucorineae</taxon>
        <taxon>Mucoraceae</taxon>
        <taxon>Apophysomyces</taxon>
    </lineage>
</organism>
<feature type="compositionally biased region" description="Basic and acidic residues" evidence="2">
    <location>
        <begin position="1"/>
        <end position="11"/>
    </location>
</feature>
<feature type="region of interest" description="Disordered" evidence="2">
    <location>
        <begin position="1"/>
        <end position="21"/>
    </location>
</feature>
<reference evidence="4" key="1">
    <citation type="submission" date="2020-01" db="EMBL/GenBank/DDBJ databases">
        <title>Genome Sequencing of Three Apophysomyces-Like Fungal Strains Confirms a Novel Fungal Genus in the Mucoromycota with divergent Burkholderia-like Endosymbiotic Bacteria.</title>
        <authorList>
            <person name="Stajich J.E."/>
            <person name="Macias A.M."/>
            <person name="Carter-House D."/>
            <person name="Lovett B."/>
            <person name="Kasson L.R."/>
            <person name="Berry K."/>
            <person name="Grigoriev I."/>
            <person name="Chang Y."/>
            <person name="Spatafora J."/>
            <person name="Kasson M.T."/>
        </authorList>
    </citation>
    <scope>NUCLEOTIDE SEQUENCE</scope>
    <source>
        <strain evidence="4">NRRL A-21654</strain>
    </source>
</reference>
<sequence length="402" mass="46967">MIRACRDDELQRAPSMDLSTFPSLPEPSIVSASDIVCNEIMDSGQGLLSEVRKMQRLLQSQQQQQRDSLKQFELENPQGRTETTIEGPCSSSIMDHFTGCVDTDRVDRLQNQVWQLELENLGLRGQVHQLTQQVARQARVLREQSLLAHELDLLKETQQNQRQDHEQEIRTLRQVLSRVTRERDSLNRRMSEIHHHQYHNKEMVEYPRLEALNTTNLFRCRSVGEEALRPPVKSSRRKTWTFTRLPSITNHTKEGGVSDLHKKPNVCEEGDWMWKHTRKLVGGKRHRRFFWIQPHTKMLYWTHERGGETKNGVIESFYIEEQTSWSQPPTIIIKTSSRPIRVQCMDFESHHAWVDTLLSLLSPDPQQKQPGGPSLRHRLSHRFGFSKRPSSSVPFDTKVEYN</sequence>
<accession>A0A8H7EPJ0</accession>
<dbReference type="OrthoDB" id="2149224at2759"/>
<protein>
    <recommendedName>
        <fullName evidence="3">Pleckstrin homology domain-containing protein</fullName>
    </recommendedName>
</protein>
<dbReference type="GO" id="GO:0005938">
    <property type="term" value="C:cell cortex"/>
    <property type="evidence" value="ECO:0007669"/>
    <property type="project" value="InterPro"/>
</dbReference>
<dbReference type="Proteomes" id="UP000605846">
    <property type="component" value="Unassembled WGS sequence"/>
</dbReference>
<proteinExistence type="predicted"/>
<dbReference type="AlphaFoldDB" id="A0A8H7EPJ0"/>
<dbReference type="Pfam" id="PF12814">
    <property type="entry name" value="Mcp5_PH"/>
    <property type="match status" value="1"/>
</dbReference>
<keyword evidence="5" id="KW-1185">Reference proteome</keyword>
<dbReference type="SUPFAM" id="SSF50729">
    <property type="entry name" value="PH domain-like"/>
    <property type="match status" value="1"/>
</dbReference>
<dbReference type="EMBL" id="JABAYA010000062">
    <property type="protein sequence ID" value="KAF7727220.1"/>
    <property type="molecule type" value="Genomic_DNA"/>
</dbReference>
<name>A0A8H7EPJ0_9FUNG</name>
<dbReference type="GO" id="GO:0032065">
    <property type="term" value="P:maintenance of protein location in cell cortex"/>
    <property type="evidence" value="ECO:0007669"/>
    <property type="project" value="InterPro"/>
</dbReference>